<sequence length="316" mass="36153">MRLIKLINYSIFALFLFCAISAANDGIEKWQIQQNLLVSPPLYLEAADNDTIEIKFKSPLNQTVRILWVGTFDNNLIPQKQVEFEAKEKKAYVINLKHRNPLWDGTISRIILTPVLPIDSIKIKKGTLGDNLSSGIFEFFGPKGRAVVGSTINNIPASSFCGRSVNHYAYWIIFIAAIALTLLSLSRREREAGTKIVWTVIVLWILLETNAWYNQINILKSDWPLWGKTLDEKRAEVTGADFYNFLKFCDQKLPPGSKIQFETSAGYFHSKATYYLYPHRMVTKEADYCLVYREPAKAKGTIFAKYKEGEYILKCK</sequence>
<feature type="transmembrane region" description="Helical" evidence="1">
    <location>
        <begin position="168"/>
        <end position="185"/>
    </location>
</feature>
<dbReference type="AlphaFoldDB" id="A0A1F4U3N2"/>
<gene>
    <name evidence="3" type="ORF">A2438_08330</name>
</gene>
<feature type="signal peptide" evidence="2">
    <location>
        <begin position="1"/>
        <end position="22"/>
    </location>
</feature>
<feature type="chain" id="PRO_5009514718" evidence="2">
    <location>
        <begin position="23"/>
        <end position="316"/>
    </location>
</feature>
<keyword evidence="1" id="KW-0472">Membrane</keyword>
<keyword evidence="2" id="KW-0732">Signal</keyword>
<comment type="caution">
    <text evidence="3">The sequence shown here is derived from an EMBL/GenBank/DDBJ whole genome shotgun (WGS) entry which is preliminary data.</text>
</comment>
<keyword evidence="1" id="KW-1133">Transmembrane helix</keyword>
<dbReference type="EMBL" id="MEUJ01000008">
    <property type="protein sequence ID" value="OGC39546.1"/>
    <property type="molecule type" value="Genomic_DNA"/>
</dbReference>
<evidence type="ECO:0000313" key="3">
    <source>
        <dbReference type="EMBL" id="OGC39546.1"/>
    </source>
</evidence>
<keyword evidence="1" id="KW-0812">Transmembrane</keyword>
<organism evidence="3 4">
    <name type="scientific">candidate division WOR-1 bacterium RIFOXYC2_FULL_46_14</name>
    <dbReference type="NCBI Taxonomy" id="1802587"/>
    <lineage>
        <taxon>Bacteria</taxon>
        <taxon>Bacillati</taxon>
        <taxon>Saganbacteria</taxon>
    </lineage>
</organism>
<accession>A0A1F4U3N2</accession>
<proteinExistence type="predicted"/>
<reference evidence="3 4" key="1">
    <citation type="journal article" date="2016" name="Nat. Commun.">
        <title>Thousands of microbial genomes shed light on interconnected biogeochemical processes in an aquifer system.</title>
        <authorList>
            <person name="Anantharaman K."/>
            <person name="Brown C.T."/>
            <person name="Hug L.A."/>
            <person name="Sharon I."/>
            <person name="Castelle C.J."/>
            <person name="Probst A.J."/>
            <person name="Thomas B.C."/>
            <person name="Singh A."/>
            <person name="Wilkins M.J."/>
            <person name="Karaoz U."/>
            <person name="Brodie E.L."/>
            <person name="Williams K.H."/>
            <person name="Hubbard S.S."/>
            <person name="Banfield J.F."/>
        </authorList>
    </citation>
    <scope>NUCLEOTIDE SEQUENCE [LARGE SCALE GENOMIC DNA]</scope>
</reference>
<dbReference type="Proteomes" id="UP000179242">
    <property type="component" value="Unassembled WGS sequence"/>
</dbReference>
<name>A0A1F4U3N2_UNCSA</name>
<evidence type="ECO:0000313" key="4">
    <source>
        <dbReference type="Proteomes" id="UP000179242"/>
    </source>
</evidence>
<evidence type="ECO:0000256" key="1">
    <source>
        <dbReference type="SAM" id="Phobius"/>
    </source>
</evidence>
<evidence type="ECO:0000256" key="2">
    <source>
        <dbReference type="SAM" id="SignalP"/>
    </source>
</evidence>
<protein>
    <submittedName>
        <fullName evidence="3">Uncharacterized protein</fullName>
    </submittedName>
</protein>